<feature type="compositionally biased region" description="Basic and acidic residues" evidence="1">
    <location>
        <begin position="416"/>
        <end position="428"/>
    </location>
</feature>
<feature type="region of interest" description="Disordered" evidence="1">
    <location>
        <begin position="363"/>
        <end position="433"/>
    </location>
</feature>
<feature type="region of interest" description="Disordered" evidence="1">
    <location>
        <begin position="1"/>
        <end position="30"/>
    </location>
</feature>
<dbReference type="Gene3D" id="1.10.443.20">
    <property type="entry name" value="Centromere DNA-binding protein complex CBF3 subunit, domain 2"/>
    <property type="match status" value="1"/>
</dbReference>
<dbReference type="InterPro" id="IPR038279">
    <property type="entry name" value="Ndc10_dom2_sf"/>
</dbReference>
<dbReference type="EMBL" id="KZ993868">
    <property type="protein sequence ID" value="RKO94552.1"/>
    <property type="molecule type" value="Genomic_DNA"/>
</dbReference>
<feature type="transmembrane region" description="Helical" evidence="2">
    <location>
        <begin position="228"/>
        <end position="251"/>
    </location>
</feature>
<accession>A0A4P9WPS6</accession>
<reference evidence="4" key="1">
    <citation type="journal article" date="2018" name="Nat. Microbiol.">
        <title>Leveraging single-cell genomics to expand the fungal tree of life.</title>
        <authorList>
            <person name="Ahrendt S.R."/>
            <person name="Quandt C.A."/>
            <person name="Ciobanu D."/>
            <person name="Clum A."/>
            <person name="Salamov A."/>
            <person name="Andreopoulos B."/>
            <person name="Cheng J.F."/>
            <person name="Woyke T."/>
            <person name="Pelin A."/>
            <person name="Henrissat B."/>
            <person name="Reynolds N.K."/>
            <person name="Benny G.L."/>
            <person name="Smith M.E."/>
            <person name="James T.Y."/>
            <person name="Grigoriev I.V."/>
        </authorList>
    </citation>
    <scope>NUCLEOTIDE SEQUENCE [LARGE SCALE GENOMIC DNA]</scope>
</reference>
<protein>
    <submittedName>
        <fullName evidence="3">Uncharacterized protein</fullName>
    </submittedName>
</protein>
<feature type="region of interest" description="Disordered" evidence="1">
    <location>
        <begin position="305"/>
        <end position="348"/>
    </location>
</feature>
<feature type="compositionally biased region" description="Acidic residues" evidence="1">
    <location>
        <begin position="377"/>
        <end position="415"/>
    </location>
</feature>
<evidence type="ECO:0000313" key="3">
    <source>
        <dbReference type="EMBL" id="RKO94552.1"/>
    </source>
</evidence>
<keyword evidence="2" id="KW-0812">Transmembrane</keyword>
<feature type="compositionally biased region" description="Acidic residues" evidence="1">
    <location>
        <begin position="19"/>
        <end position="30"/>
    </location>
</feature>
<proteinExistence type="predicted"/>
<feature type="compositionally biased region" description="Acidic residues" evidence="1">
    <location>
        <begin position="327"/>
        <end position="340"/>
    </location>
</feature>
<evidence type="ECO:0000256" key="2">
    <source>
        <dbReference type="SAM" id="Phobius"/>
    </source>
</evidence>
<keyword evidence="2" id="KW-0472">Membrane</keyword>
<sequence length="649" mass="70832">MVRKRAQPEPGQPSAAANDEVDGDDVDEVEVEDLATPGSDELDGTACAQATASADLWWYHTVQMGYPSYYNFPLCGLKSAGITSKLVTHLPCGVAARGAEAAGASAHSINRQGGWSTETRALFYTNDLAMQIIGALAGWPKACMIFSWIEEQQALVTEIAGKKFPELLCCLSIVILQDAVIIMKELAPRLRALMADAVDPSTTTVQVVGELVTLERGRWGITTPFSDFFYLSFFPLVPAIATFIAIATIILTSQQQAVAQEQLHAMERSFERHTELQRAVKRGTATILGALAANAGLQAQTARSRSSVLLSWRPSPERRPAPAGGEVAEEGDGDDQEEGNSDAPRVGDLRDWLEEGPRHHEAVPVLDSLLQGHQSEEGDDEGEDEEEEDENDEEEDQGEEEEEEEHDDGDEADDVEREKEKEVSEIREQVGASSSSATRFCSNRFHLPCADVAKKWKKKPCKQTAIGHRPSSASAESPLLLRVQLRRPCKVAQCPTIPPVGGWRGRLVFLEGLSGSGDWLAVFTLTSRLSFGPNVSESIAEEGSARSGSDRMMVGLLRKQHCKVGLGFASRDLVTGARVLTFRTIPRGGGGIFEKAKTVLVVRGTCIQKPGKENLRVPENARMPESDNFPITEVDRQIRRLSGDYQPSR</sequence>
<gene>
    <name evidence="3" type="ORF">BDK51DRAFT_33835</name>
</gene>
<keyword evidence="4" id="KW-1185">Reference proteome</keyword>
<dbReference type="GO" id="GO:0003677">
    <property type="term" value="F:DNA binding"/>
    <property type="evidence" value="ECO:0007669"/>
    <property type="project" value="InterPro"/>
</dbReference>
<keyword evidence="2" id="KW-1133">Transmembrane helix</keyword>
<dbReference type="AlphaFoldDB" id="A0A4P9WPS6"/>
<name>A0A4P9WPS6_9FUNG</name>
<organism evidence="3 4">
    <name type="scientific">Blyttiomyces helicus</name>
    <dbReference type="NCBI Taxonomy" id="388810"/>
    <lineage>
        <taxon>Eukaryota</taxon>
        <taxon>Fungi</taxon>
        <taxon>Fungi incertae sedis</taxon>
        <taxon>Chytridiomycota</taxon>
        <taxon>Chytridiomycota incertae sedis</taxon>
        <taxon>Chytridiomycetes</taxon>
        <taxon>Chytridiomycetes incertae sedis</taxon>
        <taxon>Blyttiomyces</taxon>
    </lineage>
</organism>
<evidence type="ECO:0000313" key="4">
    <source>
        <dbReference type="Proteomes" id="UP000269721"/>
    </source>
</evidence>
<dbReference type="Proteomes" id="UP000269721">
    <property type="component" value="Unassembled WGS sequence"/>
</dbReference>
<evidence type="ECO:0000256" key="1">
    <source>
        <dbReference type="SAM" id="MobiDB-lite"/>
    </source>
</evidence>